<dbReference type="InterPro" id="IPR053134">
    <property type="entry name" value="RNA-dir_DNA_polymerase"/>
</dbReference>
<dbReference type="InterPro" id="IPR043502">
    <property type="entry name" value="DNA/RNA_pol_sf"/>
</dbReference>
<sequence length="343" mass="38273">MWISGKNFVGIGRGGKKGFAPLFKVGCRHAWGGSLSNCSQKACFTGRKGNKARSRKLLSAGFIKEVEYPNWVSNVVMVKKASGKWKMCIDFTNLNKACPNDNFPLPSINRLVDACSGHRFMSFMDAFSNYNQISIAPEDHDNKASIKNEGLFCYQAFVILRAHNMKLNSEKCVSGVKTDKFLGFLGNKGKLREDLGYFIYASPEDYQGYLTSNGEECQVAFEKLKLYFTSPPLLIPPRVGKIMYLYLTTSDEIAVAVLIRVEGVHQFSVYYVSKALQNARKLRSYFQAHPIKVMMNQPIKDIPSKGETSSVAKSKCWAIYIDGSIAKTGSRAGVLLVDLDKNK</sequence>
<proteinExistence type="predicted"/>
<feature type="domain" description="Reverse transcriptase/retrotransposon-derived protein RNase H-like" evidence="1">
    <location>
        <begin position="215"/>
        <end position="282"/>
    </location>
</feature>
<organism evidence="2 3">
    <name type="scientific">Gossypium australe</name>
    <dbReference type="NCBI Taxonomy" id="47621"/>
    <lineage>
        <taxon>Eukaryota</taxon>
        <taxon>Viridiplantae</taxon>
        <taxon>Streptophyta</taxon>
        <taxon>Embryophyta</taxon>
        <taxon>Tracheophyta</taxon>
        <taxon>Spermatophyta</taxon>
        <taxon>Magnoliopsida</taxon>
        <taxon>eudicotyledons</taxon>
        <taxon>Gunneridae</taxon>
        <taxon>Pentapetalae</taxon>
        <taxon>rosids</taxon>
        <taxon>malvids</taxon>
        <taxon>Malvales</taxon>
        <taxon>Malvaceae</taxon>
        <taxon>Malvoideae</taxon>
        <taxon>Gossypium</taxon>
    </lineage>
</organism>
<keyword evidence="3" id="KW-1185">Reference proteome</keyword>
<name>A0A5B6V917_9ROSI</name>
<gene>
    <name evidence="2" type="ORF">EPI10_000688</name>
</gene>
<dbReference type="OrthoDB" id="8029257at2759"/>
<evidence type="ECO:0000313" key="2">
    <source>
        <dbReference type="EMBL" id="KAA3465533.1"/>
    </source>
</evidence>
<dbReference type="EMBL" id="SMMG02000007">
    <property type="protein sequence ID" value="KAA3465533.1"/>
    <property type="molecule type" value="Genomic_DNA"/>
</dbReference>
<dbReference type="Pfam" id="PF17919">
    <property type="entry name" value="RT_RNaseH_2"/>
    <property type="match status" value="1"/>
</dbReference>
<accession>A0A5B6V917</accession>
<evidence type="ECO:0000259" key="1">
    <source>
        <dbReference type="Pfam" id="PF17919"/>
    </source>
</evidence>
<dbReference type="InterPro" id="IPR041577">
    <property type="entry name" value="RT_RNaseH_2"/>
</dbReference>
<protein>
    <submittedName>
        <fullName evidence="2">Retrovirus-related Pol polyprotein from transposon 297 family</fullName>
    </submittedName>
</protein>
<reference evidence="3" key="1">
    <citation type="journal article" date="2019" name="Plant Biotechnol. J.">
        <title>Genome sequencing of the Australian wild diploid species Gossypium australe highlights disease resistance and delayed gland morphogenesis.</title>
        <authorList>
            <person name="Cai Y."/>
            <person name="Cai X."/>
            <person name="Wang Q."/>
            <person name="Wang P."/>
            <person name="Zhang Y."/>
            <person name="Cai C."/>
            <person name="Xu Y."/>
            <person name="Wang K."/>
            <person name="Zhou Z."/>
            <person name="Wang C."/>
            <person name="Geng S."/>
            <person name="Li B."/>
            <person name="Dong Q."/>
            <person name="Hou Y."/>
            <person name="Wang H."/>
            <person name="Ai P."/>
            <person name="Liu Z."/>
            <person name="Yi F."/>
            <person name="Sun M."/>
            <person name="An G."/>
            <person name="Cheng J."/>
            <person name="Zhang Y."/>
            <person name="Shi Q."/>
            <person name="Xie Y."/>
            <person name="Shi X."/>
            <person name="Chang Y."/>
            <person name="Huang F."/>
            <person name="Chen Y."/>
            <person name="Hong S."/>
            <person name="Mi L."/>
            <person name="Sun Q."/>
            <person name="Zhang L."/>
            <person name="Zhou B."/>
            <person name="Peng R."/>
            <person name="Zhang X."/>
            <person name="Liu F."/>
        </authorList>
    </citation>
    <scope>NUCLEOTIDE SEQUENCE [LARGE SCALE GENOMIC DNA]</scope>
    <source>
        <strain evidence="3">cv. PA1801</strain>
    </source>
</reference>
<dbReference type="Proteomes" id="UP000325315">
    <property type="component" value="Unassembled WGS sequence"/>
</dbReference>
<dbReference type="AlphaFoldDB" id="A0A5B6V917"/>
<dbReference type="SUPFAM" id="SSF56672">
    <property type="entry name" value="DNA/RNA polymerases"/>
    <property type="match status" value="1"/>
</dbReference>
<evidence type="ECO:0000313" key="3">
    <source>
        <dbReference type="Proteomes" id="UP000325315"/>
    </source>
</evidence>
<comment type="caution">
    <text evidence="2">The sequence shown here is derived from an EMBL/GenBank/DDBJ whole genome shotgun (WGS) entry which is preliminary data.</text>
</comment>
<dbReference type="PANTHER" id="PTHR24559:SF430">
    <property type="entry name" value="RNA-DIRECTED DNA POLYMERASE"/>
    <property type="match status" value="1"/>
</dbReference>
<dbReference type="CDD" id="cd01647">
    <property type="entry name" value="RT_LTR"/>
    <property type="match status" value="1"/>
</dbReference>
<dbReference type="InterPro" id="IPR043128">
    <property type="entry name" value="Rev_trsase/Diguanyl_cyclase"/>
</dbReference>
<dbReference type="PANTHER" id="PTHR24559">
    <property type="entry name" value="TRANSPOSON TY3-I GAG-POL POLYPROTEIN"/>
    <property type="match status" value="1"/>
</dbReference>
<dbReference type="Gene3D" id="3.10.10.10">
    <property type="entry name" value="HIV Type 1 Reverse Transcriptase, subunit A, domain 1"/>
    <property type="match status" value="1"/>
</dbReference>
<dbReference type="Gene3D" id="3.30.70.270">
    <property type="match status" value="1"/>
</dbReference>